<sequence>MQRTAVINVVGLTRNLIGEHTPRLAAFGRAAGHTTGHTIATIDAVMPALTCSAQTTYLTGKLPDAHGIVGNGWYFRELDQVLLWRQSNRLVQAPRIWHLARERDPNFTCANTFWWYAMATDADITLTPRPLYCADGRKLPDFYAQPASLRDSLRERLGQFPLFDFWGPRTSIRSSQWIADAALALEEAFQPTLNLIYLPHLDYCLQRVGPHGDIAADLREIDTVFGNLSDALQSRGVSVVVLSEYGIMPVQRPVHINRALRDAGLVEIKRDLGRDYLDTGASRAFAVADHQIAHVYVRDRRDIASVQRLCEALPGVAEVLGESGKRHHGLAHRRAGELVLLAEPDSWFTYYFWRDDAAAPDYARTVDIHSKPGYDPAELFVNPALRFPALKVASVLAKKALGMRYVMDVIPLDASLVRGSHGIRTAHDGDAPILMSSEHGRIRSSNGNVAATDICSILLEHIFDHEHSHV</sequence>
<evidence type="ECO:0000313" key="1">
    <source>
        <dbReference type="EMBL" id="MCG5075082.1"/>
    </source>
</evidence>
<dbReference type="InterPro" id="IPR002591">
    <property type="entry name" value="Phosphodiest/P_Trfase"/>
</dbReference>
<comment type="caution">
    <text evidence="1">The sequence shown here is derived from an EMBL/GenBank/DDBJ whole genome shotgun (WGS) entry which is preliminary data.</text>
</comment>
<dbReference type="PANTHER" id="PTHR10151">
    <property type="entry name" value="ECTONUCLEOTIDE PYROPHOSPHATASE/PHOSPHODIESTERASE"/>
    <property type="match status" value="1"/>
</dbReference>
<dbReference type="Pfam" id="PF01663">
    <property type="entry name" value="Phosphodiest"/>
    <property type="match status" value="1"/>
</dbReference>
<dbReference type="SUPFAM" id="SSF53649">
    <property type="entry name" value="Alkaline phosphatase-like"/>
    <property type="match status" value="1"/>
</dbReference>
<dbReference type="AlphaFoldDB" id="A0A9X1UIL2"/>
<dbReference type="EMBL" id="JAKLJA010000013">
    <property type="protein sequence ID" value="MCG5075082.1"/>
    <property type="molecule type" value="Genomic_DNA"/>
</dbReference>
<proteinExistence type="predicted"/>
<gene>
    <name evidence="1" type="ORF">L5014_17215</name>
</gene>
<organism evidence="1 2">
    <name type="scientific">Paraburkholderia tagetis</name>
    <dbReference type="NCBI Taxonomy" id="2913261"/>
    <lineage>
        <taxon>Bacteria</taxon>
        <taxon>Pseudomonadati</taxon>
        <taxon>Pseudomonadota</taxon>
        <taxon>Betaproteobacteria</taxon>
        <taxon>Burkholderiales</taxon>
        <taxon>Burkholderiaceae</taxon>
        <taxon>Paraburkholderia</taxon>
    </lineage>
</organism>
<dbReference type="Gene3D" id="3.40.720.10">
    <property type="entry name" value="Alkaline Phosphatase, subunit A"/>
    <property type="match status" value="1"/>
</dbReference>
<dbReference type="GO" id="GO:0016787">
    <property type="term" value="F:hydrolase activity"/>
    <property type="evidence" value="ECO:0007669"/>
    <property type="project" value="UniProtKB-ARBA"/>
</dbReference>
<name>A0A9X1UIL2_9BURK</name>
<dbReference type="RefSeq" id="WP_238464940.1">
    <property type="nucleotide sequence ID" value="NZ_JAKLJA010000013.1"/>
</dbReference>
<dbReference type="Proteomes" id="UP001139308">
    <property type="component" value="Unassembled WGS sequence"/>
</dbReference>
<evidence type="ECO:0000313" key="2">
    <source>
        <dbReference type="Proteomes" id="UP001139308"/>
    </source>
</evidence>
<accession>A0A9X1UIL2</accession>
<reference evidence="1" key="1">
    <citation type="submission" date="2022-01" db="EMBL/GenBank/DDBJ databases">
        <title>Genome sequence and assembly of Parabukholderia sp. RG36.</title>
        <authorList>
            <person name="Chhetri G."/>
        </authorList>
    </citation>
    <scope>NUCLEOTIDE SEQUENCE</scope>
    <source>
        <strain evidence="1">RG36</strain>
    </source>
</reference>
<dbReference type="InterPro" id="IPR017850">
    <property type="entry name" value="Alkaline_phosphatase_core_sf"/>
</dbReference>
<dbReference type="PANTHER" id="PTHR10151:SF120">
    <property type="entry name" value="BIS(5'-ADENOSYL)-TRIPHOSPHATASE"/>
    <property type="match status" value="1"/>
</dbReference>
<keyword evidence="2" id="KW-1185">Reference proteome</keyword>
<protein>
    <submittedName>
        <fullName evidence="1">Alkaline phosphatase family protein</fullName>
    </submittedName>
</protein>